<dbReference type="NCBIfam" id="TIGR00543">
    <property type="entry name" value="isochor_syn"/>
    <property type="match status" value="1"/>
</dbReference>
<dbReference type="PANTHER" id="PTHR42839">
    <property type="entry name" value="ISOCHORISMATE SYNTHASE ENTC"/>
    <property type="match status" value="1"/>
</dbReference>
<evidence type="ECO:0000259" key="6">
    <source>
        <dbReference type="Pfam" id="PF00425"/>
    </source>
</evidence>
<dbReference type="InterPro" id="IPR005801">
    <property type="entry name" value="ADC_synthase"/>
</dbReference>
<evidence type="ECO:0000256" key="3">
    <source>
        <dbReference type="ARBA" id="ARBA00012824"/>
    </source>
</evidence>
<accession>A0ABY1J3U9</accession>
<comment type="caution">
    <text evidence="7">The sequence shown here is derived from an EMBL/GenBank/DDBJ whole genome shotgun (WGS) entry which is preliminary data.</text>
</comment>
<name>A0ABY1J3U9_9FLAO</name>
<evidence type="ECO:0000256" key="1">
    <source>
        <dbReference type="ARBA" id="ARBA00000799"/>
    </source>
</evidence>
<dbReference type="Gene3D" id="3.60.120.10">
    <property type="entry name" value="Anthranilate synthase"/>
    <property type="match status" value="1"/>
</dbReference>
<comment type="similarity">
    <text evidence="2">Belongs to the isochorismate synthase family.</text>
</comment>
<feature type="domain" description="Chorismate-utilising enzyme C-terminal" evidence="6">
    <location>
        <begin position="95"/>
        <end position="344"/>
    </location>
</feature>
<evidence type="ECO:0000313" key="7">
    <source>
        <dbReference type="EMBL" id="SHM43294.1"/>
    </source>
</evidence>
<sequence>MNDFFSTIRKHQEQKLPFVIYSKPNSSLLFAFLQQDDTLYTVTDYSEQGFVFASFDEKQLILIPEKQSKIISTEQKEIKFDFNEIDDLGFDPEAKTQYEDLVTKGIDAIKNEEFKKVVLSRNEKLELTDLDFVITFQRLIHLYPTTFSYCFFHPQIGFWMGATPEQLLKANGNVFETTSLAGTQKANLEEEILWQQKEKDEQQYVTDFIVKRLREVASSVIVTEPYSIKAGSIWHIKTDISGVLNDNSTLEEVIDTLHPTPAVCGLPKKKAKAFIIENENYDRTFYTGFLGELNSSFARKTVSSDLFVNLRSMQIQEKSAILYMGCGITKESIPEKEWEESVNKSMTMKRVLNIKKNSSC</sequence>
<dbReference type="EMBL" id="FRBX01000003">
    <property type="protein sequence ID" value="SHM43294.1"/>
    <property type="molecule type" value="Genomic_DNA"/>
</dbReference>
<gene>
    <name evidence="7" type="ORF">SAMN05444387_2480</name>
</gene>
<protein>
    <recommendedName>
        <fullName evidence="3">isochorismate synthase</fullName>
        <ecNumber evidence="3">5.4.4.2</ecNumber>
    </recommendedName>
    <alternativeName>
        <fullName evidence="5">Isochorismate mutase</fullName>
    </alternativeName>
</protein>
<comment type="catalytic activity">
    <reaction evidence="1">
        <text>chorismate = isochorismate</text>
        <dbReference type="Rhea" id="RHEA:18985"/>
        <dbReference type="ChEBI" id="CHEBI:29748"/>
        <dbReference type="ChEBI" id="CHEBI:29780"/>
        <dbReference type="EC" id="5.4.4.2"/>
    </reaction>
</comment>
<keyword evidence="8" id="KW-1185">Reference proteome</keyword>
<dbReference type="RefSeq" id="WP_073395250.1">
    <property type="nucleotide sequence ID" value="NZ_FRBX01000003.1"/>
</dbReference>
<dbReference type="InterPro" id="IPR004561">
    <property type="entry name" value="IsoChor_synthase"/>
</dbReference>
<dbReference type="SUPFAM" id="SSF56322">
    <property type="entry name" value="ADC synthase"/>
    <property type="match status" value="1"/>
</dbReference>
<dbReference type="Pfam" id="PF00425">
    <property type="entry name" value="Chorismate_bind"/>
    <property type="match status" value="1"/>
</dbReference>
<dbReference type="InterPro" id="IPR015890">
    <property type="entry name" value="Chorismate_C"/>
</dbReference>
<evidence type="ECO:0000313" key="8">
    <source>
        <dbReference type="Proteomes" id="UP000184216"/>
    </source>
</evidence>
<evidence type="ECO:0000256" key="2">
    <source>
        <dbReference type="ARBA" id="ARBA00005297"/>
    </source>
</evidence>
<keyword evidence="4" id="KW-0413">Isomerase</keyword>
<evidence type="ECO:0000256" key="5">
    <source>
        <dbReference type="ARBA" id="ARBA00041564"/>
    </source>
</evidence>
<dbReference type="Proteomes" id="UP000184216">
    <property type="component" value="Unassembled WGS sequence"/>
</dbReference>
<dbReference type="PANTHER" id="PTHR42839:SF2">
    <property type="entry name" value="ISOCHORISMATE SYNTHASE ENTC"/>
    <property type="match status" value="1"/>
</dbReference>
<organism evidence="7 8">
    <name type="scientific">Flavobacterium pectinovorum</name>
    <dbReference type="NCBI Taxonomy" id="29533"/>
    <lineage>
        <taxon>Bacteria</taxon>
        <taxon>Pseudomonadati</taxon>
        <taxon>Bacteroidota</taxon>
        <taxon>Flavobacteriia</taxon>
        <taxon>Flavobacteriales</taxon>
        <taxon>Flavobacteriaceae</taxon>
        <taxon>Flavobacterium</taxon>
    </lineage>
</organism>
<proteinExistence type="inferred from homology"/>
<reference evidence="7 8" key="1">
    <citation type="submission" date="2016-11" db="EMBL/GenBank/DDBJ databases">
        <authorList>
            <person name="Varghese N."/>
            <person name="Submissions S."/>
        </authorList>
    </citation>
    <scope>NUCLEOTIDE SEQUENCE [LARGE SCALE GENOMIC DNA]</scope>
    <source>
        <strain evidence="7 8">DSM 6368</strain>
    </source>
</reference>
<dbReference type="EC" id="5.4.4.2" evidence="3"/>
<evidence type="ECO:0000256" key="4">
    <source>
        <dbReference type="ARBA" id="ARBA00023235"/>
    </source>
</evidence>